<name>A0A0B4F0E6_METAF</name>
<dbReference type="Proteomes" id="UP000031186">
    <property type="component" value="Unassembled WGS sequence"/>
</dbReference>
<reference evidence="1 2" key="1">
    <citation type="journal article" date="2014" name="Proc. Natl. Acad. Sci. U.S.A.">
        <title>Trajectory and genomic determinants of fungal-pathogen speciation and host adaptation.</title>
        <authorList>
            <person name="Hu X."/>
            <person name="Xiao G."/>
            <person name="Zheng P."/>
            <person name="Shang Y."/>
            <person name="Su Y."/>
            <person name="Zhang X."/>
            <person name="Liu X."/>
            <person name="Zhan S."/>
            <person name="St Leger R.J."/>
            <person name="Wang C."/>
        </authorList>
    </citation>
    <scope>NUCLEOTIDE SEQUENCE [LARGE SCALE GENOMIC DNA]</scope>
    <source>
        <strain evidence="1 2">ARSEF 549</strain>
    </source>
</reference>
<dbReference type="VEuPathDB" id="FungiDB:MAN_10743"/>
<sequence length="753" mass="84944">MADSSLKTELNKSLDGRFKRSTDYESVAVLLIHWKGCTDRGYKEEAQQVGQLFRDDFGYSVEYYEIPAADTCELDLDTRINAFLVDNRRPETLLIIHYGGHGNPDDDHGQMHESVWCAEPSDDSPSLKWSNIQKKMELHTSEVILLLDCCYAAQAARDYQARRRSPIPPNVELFAACGMGEKTVRPGPWSFTSLLIAEFRKQLDESKFVIVATAHKNMASKQSQLGQSAVYFPLDKKKSTMRLEPIRRHEMPRAEPATDSASLTLQLSMRDNDQEAIREVVEWLKLNPPRSISGIVVENIITSATVACQYVSDQKRGYQSITSFEALPEPGKMDIWATWNAFISTVTGLARSVAELNMSPASPTLLAKDDMSGNIVQKLDEGLQPLQSAIERSVMTLPELNDEGTLLKAIDNKIVQDLGFADMLKLRLVARFDERLEPDQHLQAQMGDNTLKREGSFSSLSIEDVAPLGRVLVECRLYSNTGAQNERLALESSKRSMQKLVQLLSSSKSSDFHSLICIRYFHEPDKSRYGLIFQLPQGSRRLQITLRDAINKITGKYKPTLGQRFDMARKIGKAILKWHLVGWVHQGIASHNIVFFYDEDHGVDYSRPYLCGFEYSRESAAPSTGRFVQDFELNVYRHPDRQGIPSKYHRKDHDIYAYGILLLEIGLWKLVGKLFDDGEKKSISPYQMGQRILQTAQERLAHSMDSSYQVAAVTCLSGEFGANQDDAEQSLLAAAFDAQVLTRIERGVGVSRY</sequence>
<accession>A0A0B4F0E6</accession>
<organism evidence="1 2">
    <name type="scientific">Metarhizium anisopliae (strain ARSEF 549)</name>
    <dbReference type="NCBI Taxonomy" id="3151832"/>
    <lineage>
        <taxon>Eukaryota</taxon>
        <taxon>Fungi</taxon>
        <taxon>Dikarya</taxon>
        <taxon>Ascomycota</taxon>
        <taxon>Pezizomycotina</taxon>
        <taxon>Sordariomycetes</taxon>
        <taxon>Hypocreomycetidae</taxon>
        <taxon>Hypocreales</taxon>
        <taxon>Clavicipitaceae</taxon>
        <taxon>Metarhizium</taxon>
    </lineage>
</organism>
<gene>
    <name evidence="1" type="ORF">MAN_10743</name>
</gene>
<dbReference type="EMBL" id="AZNF01000030">
    <property type="protein sequence ID" value="KID59331.1"/>
    <property type="molecule type" value="Genomic_DNA"/>
</dbReference>
<dbReference type="InterPro" id="IPR011009">
    <property type="entry name" value="Kinase-like_dom_sf"/>
</dbReference>
<keyword evidence="2" id="KW-1185">Reference proteome</keyword>
<proteinExistence type="predicted"/>
<evidence type="ECO:0000313" key="2">
    <source>
        <dbReference type="Proteomes" id="UP000031186"/>
    </source>
</evidence>
<protein>
    <submittedName>
        <fullName evidence="1">HET-s/LopB domain protein</fullName>
    </submittedName>
</protein>
<dbReference type="HOGENOM" id="CLU_019783_0_0_1"/>
<evidence type="ECO:0000313" key="1">
    <source>
        <dbReference type="EMBL" id="KID59331.1"/>
    </source>
</evidence>
<dbReference type="PANTHER" id="PTHR37542:SF3">
    <property type="entry name" value="PRION-INHIBITION AND PROPAGATION HELO DOMAIN-CONTAINING PROTEIN"/>
    <property type="match status" value="1"/>
</dbReference>
<dbReference type="Gene3D" id="1.10.510.10">
    <property type="entry name" value="Transferase(Phosphotransferase) domain 1"/>
    <property type="match status" value="1"/>
</dbReference>
<comment type="caution">
    <text evidence="1">The sequence shown here is derived from an EMBL/GenBank/DDBJ whole genome shotgun (WGS) entry which is preliminary data.</text>
</comment>
<feature type="non-terminal residue" evidence="1">
    <location>
        <position position="1"/>
    </location>
</feature>
<dbReference type="Gene3D" id="3.40.50.1460">
    <property type="match status" value="1"/>
</dbReference>
<dbReference type="AlphaFoldDB" id="A0A0B4F0E6"/>
<dbReference type="PANTHER" id="PTHR37542">
    <property type="entry name" value="HELO DOMAIN-CONTAINING PROTEIN-RELATED"/>
    <property type="match status" value="1"/>
</dbReference>
<dbReference type="SUPFAM" id="SSF56112">
    <property type="entry name" value="Protein kinase-like (PK-like)"/>
    <property type="match status" value="1"/>
</dbReference>